<dbReference type="InterPro" id="IPR013088">
    <property type="entry name" value="Znf_NHR/GATA"/>
</dbReference>
<dbReference type="GO" id="GO:0005634">
    <property type="term" value="C:nucleus"/>
    <property type="evidence" value="ECO:0007669"/>
    <property type="project" value="UniProtKB-SubCell"/>
</dbReference>
<evidence type="ECO:0000256" key="4">
    <source>
        <dbReference type="ARBA" id="ARBA00022833"/>
    </source>
</evidence>
<dbReference type="AlphaFoldDB" id="A0A1I7YRK6"/>
<dbReference type="InterPro" id="IPR051152">
    <property type="entry name" value="C.elegans_Orphan_NR"/>
</dbReference>
<evidence type="ECO:0000256" key="6">
    <source>
        <dbReference type="ARBA" id="ARBA00023125"/>
    </source>
</evidence>
<keyword evidence="11" id="KW-1185">Reference proteome</keyword>
<evidence type="ECO:0000313" key="12">
    <source>
        <dbReference type="WBParaSite" id="L893_g18997.t1"/>
    </source>
</evidence>
<dbReference type="Proteomes" id="UP000095287">
    <property type="component" value="Unplaced"/>
</dbReference>
<dbReference type="PROSITE" id="PS00031">
    <property type="entry name" value="NUCLEAR_REC_DBD_1"/>
    <property type="match status" value="1"/>
</dbReference>
<comment type="subcellular location">
    <subcellularLocation>
        <location evidence="1">Nucleus</location>
    </subcellularLocation>
</comment>
<keyword evidence="8" id="KW-0675">Receptor</keyword>
<evidence type="ECO:0000256" key="8">
    <source>
        <dbReference type="ARBA" id="ARBA00023170"/>
    </source>
</evidence>
<evidence type="ECO:0000256" key="7">
    <source>
        <dbReference type="ARBA" id="ARBA00023163"/>
    </source>
</evidence>
<keyword evidence="5" id="KW-0805">Transcription regulation</keyword>
<dbReference type="PRINTS" id="PR00047">
    <property type="entry name" value="STROIDFINGER"/>
</dbReference>
<organism evidence="11 12">
    <name type="scientific">Steinernema glaseri</name>
    <dbReference type="NCBI Taxonomy" id="37863"/>
    <lineage>
        <taxon>Eukaryota</taxon>
        <taxon>Metazoa</taxon>
        <taxon>Ecdysozoa</taxon>
        <taxon>Nematoda</taxon>
        <taxon>Chromadorea</taxon>
        <taxon>Rhabditida</taxon>
        <taxon>Tylenchina</taxon>
        <taxon>Panagrolaimomorpha</taxon>
        <taxon>Strongyloidoidea</taxon>
        <taxon>Steinernematidae</taxon>
        <taxon>Steinernema</taxon>
    </lineage>
</organism>
<dbReference type="SUPFAM" id="SSF57716">
    <property type="entry name" value="Glucocorticoid receptor-like (DNA-binding domain)"/>
    <property type="match status" value="1"/>
</dbReference>
<feature type="domain" description="Nuclear receptor" evidence="10">
    <location>
        <begin position="13"/>
        <end position="89"/>
    </location>
</feature>
<evidence type="ECO:0000259" key="10">
    <source>
        <dbReference type="PROSITE" id="PS51030"/>
    </source>
</evidence>
<keyword evidence="7" id="KW-0804">Transcription</keyword>
<dbReference type="Gene3D" id="3.30.50.10">
    <property type="entry name" value="Erythroid Transcription Factor GATA-1, subunit A"/>
    <property type="match status" value="1"/>
</dbReference>
<proteinExistence type="predicted"/>
<keyword evidence="3" id="KW-0863">Zinc-finger</keyword>
<keyword evidence="2" id="KW-0479">Metal-binding</keyword>
<sequence length="226" mass="25160">MLSASTSSSSDTGEECMICGAPPHGLHYGVYTCRACAAFFRRTLASGREYKCRKGSKNCTVSKDVANVCRCCRFLKCRRMGMSFNEPAEHSSFGSHSPSVSRTTDESSYQVSPITIENHKIVYDINPFLALIGNMLTGAPTRFDPPLSPSVRYPPLQRLHLALPTLFSEPAYTSGQMREVLLIDIVEALQEMEKSIYRTAKFIMSCKEFVKLPLSDKVGEYQLDMA</sequence>
<evidence type="ECO:0000256" key="2">
    <source>
        <dbReference type="ARBA" id="ARBA00022723"/>
    </source>
</evidence>
<dbReference type="PROSITE" id="PS51030">
    <property type="entry name" value="NUCLEAR_REC_DBD_2"/>
    <property type="match status" value="1"/>
</dbReference>
<evidence type="ECO:0000313" key="11">
    <source>
        <dbReference type="Proteomes" id="UP000095287"/>
    </source>
</evidence>
<dbReference type="GO" id="GO:0008270">
    <property type="term" value="F:zinc ion binding"/>
    <property type="evidence" value="ECO:0007669"/>
    <property type="project" value="UniProtKB-KW"/>
</dbReference>
<reference evidence="12" key="1">
    <citation type="submission" date="2016-11" db="UniProtKB">
        <authorList>
            <consortium name="WormBaseParasite"/>
        </authorList>
    </citation>
    <scope>IDENTIFICATION</scope>
</reference>
<accession>A0A1I7YRK6</accession>
<name>A0A1I7YRK6_9BILA</name>
<evidence type="ECO:0000256" key="5">
    <source>
        <dbReference type="ARBA" id="ARBA00023015"/>
    </source>
</evidence>
<dbReference type="PANTHER" id="PTHR45680:SF29">
    <property type="entry name" value="NUCLEAR HORMONE RECEPTOR FAMILY"/>
    <property type="match status" value="1"/>
</dbReference>
<evidence type="ECO:0000256" key="9">
    <source>
        <dbReference type="ARBA" id="ARBA00023242"/>
    </source>
</evidence>
<dbReference type="GO" id="GO:0000978">
    <property type="term" value="F:RNA polymerase II cis-regulatory region sequence-specific DNA binding"/>
    <property type="evidence" value="ECO:0007669"/>
    <property type="project" value="InterPro"/>
</dbReference>
<dbReference type="Pfam" id="PF00105">
    <property type="entry name" value="zf-C4"/>
    <property type="match status" value="1"/>
</dbReference>
<dbReference type="GO" id="GO:0003700">
    <property type="term" value="F:DNA-binding transcription factor activity"/>
    <property type="evidence" value="ECO:0007669"/>
    <property type="project" value="InterPro"/>
</dbReference>
<evidence type="ECO:0000256" key="3">
    <source>
        <dbReference type="ARBA" id="ARBA00022771"/>
    </source>
</evidence>
<protein>
    <submittedName>
        <fullName evidence="12">Nuclear receptor domain-containing protein</fullName>
    </submittedName>
</protein>
<keyword evidence="6" id="KW-0238">DNA-binding</keyword>
<dbReference type="CDD" id="cd06960">
    <property type="entry name" value="NR_DBD_HNF4A"/>
    <property type="match status" value="1"/>
</dbReference>
<dbReference type="InterPro" id="IPR001628">
    <property type="entry name" value="Znf_hrmn_rcpt"/>
</dbReference>
<dbReference type="SMART" id="SM00399">
    <property type="entry name" value="ZnF_C4"/>
    <property type="match status" value="1"/>
</dbReference>
<evidence type="ECO:0000256" key="1">
    <source>
        <dbReference type="ARBA" id="ARBA00004123"/>
    </source>
</evidence>
<dbReference type="WBParaSite" id="L893_g18997.t1">
    <property type="protein sequence ID" value="L893_g18997.t1"/>
    <property type="gene ID" value="L893_g18997"/>
</dbReference>
<keyword evidence="9" id="KW-0539">Nucleus</keyword>
<dbReference type="PANTHER" id="PTHR45680">
    <property type="entry name" value="NUCLEAR HORMONE RECEPTOR FAMILY"/>
    <property type="match status" value="1"/>
</dbReference>
<dbReference type="InterPro" id="IPR049636">
    <property type="entry name" value="HNF4-like_DBD"/>
</dbReference>
<keyword evidence="4" id="KW-0862">Zinc</keyword>